<evidence type="ECO:0000313" key="3">
    <source>
        <dbReference type="Proteomes" id="UP000070089"/>
    </source>
</evidence>
<feature type="region of interest" description="Disordered" evidence="1">
    <location>
        <begin position="91"/>
        <end position="111"/>
    </location>
</feature>
<gene>
    <name evidence="2" type="ORF">QR46_4735</name>
</gene>
<dbReference type="VEuPathDB" id="GiardiaDB:QR46_4735"/>
<organism evidence="2 3">
    <name type="scientific">Giardia duodenalis assemblage B</name>
    <dbReference type="NCBI Taxonomy" id="1394984"/>
    <lineage>
        <taxon>Eukaryota</taxon>
        <taxon>Metamonada</taxon>
        <taxon>Diplomonadida</taxon>
        <taxon>Hexamitidae</taxon>
        <taxon>Giardiinae</taxon>
        <taxon>Giardia</taxon>
    </lineage>
</organism>
<reference evidence="2 3" key="1">
    <citation type="journal article" date="2015" name="Mol. Biochem. Parasitol.">
        <title>Identification of polymorphic genes for use in assemblage B genotyping assays through comparative genomics of multiple assemblage B Giardia duodenalis isolates.</title>
        <authorList>
            <person name="Wielinga C."/>
            <person name="Thompson R.C."/>
            <person name="Monis P."/>
            <person name="Ryan U."/>
        </authorList>
    </citation>
    <scope>NUCLEOTIDE SEQUENCE [LARGE SCALE GENOMIC DNA]</scope>
    <source>
        <strain evidence="2 3">BAH15c1</strain>
    </source>
</reference>
<comment type="caution">
    <text evidence="2">The sequence shown here is derived from an EMBL/GenBank/DDBJ whole genome shotgun (WGS) entry which is preliminary data.</text>
</comment>
<feature type="compositionally biased region" description="Polar residues" evidence="1">
    <location>
        <begin position="557"/>
        <end position="566"/>
    </location>
</feature>
<dbReference type="AlphaFoldDB" id="A0A132NMJ4"/>
<sequence length="673" mass="73729">MFIRSKLCIRDFVGYYCFSSWLNVILKGCKWVTGNLRCATITHERFTLNLEALIVNYFTMRPTASSIKNTKTSLGPNDLSVNFSNPGRLSYGAQSAHSPKETNGNATSDNLARLTQENQYLRTRLEQSKVLLRDITNAAKVNSSQLELMKVYKEQHDAMSKRLADVEAAYLADVERLQQLLTDNQVLQRQVGELTVINNTYCEALTGLKSMRGEMVEAYTKAVISNPTLVLSTDYKTLKTDVQKQLLAGIESSLIQMVSKHDLSHANAGSGTSGKAKSKSTSVVNNSQVKSDKSKSKSRSSSYGTHKRKDLNRTVRPTSGGSKRARSTGSGAASTKVNLDQFAKLLFRETGNSQKSPEARSSLSEFPCRDSSYVNSELQGSKAPENSLTVRDTSAVESGRDTPSISTGVAQSNQSTPSINNPQLRRVSALTDTPHRHDIYKNVGDATPVPADVSDLRPADILLNASMSNEQVASGEREICQKAAFSGHISDFYKQHIRTVTEPLLQSIAGLERDNETLQAVVESKDKEISILKNMLAEIYVRPTDMQSASAARRLSGVSSGLPDSNEQSHRLFSDGTSYSHTDKEPKSTGSIGICTGSGLHMSDGNLHCKDLNISKGVSNSTSPHKDYKIASSGDYTVLGDVEKVRTILQDVEKIQRRIVSETPTTRSNKHTH</sequence>
<evidence type="ECO:0000256" key="1">
    <source>
        <dbReference type="SAM" id="MobiDB-lite"/>
    </source>
</evidence>
<dbReference type="Proteomes" id="UP000070089">
    <property type="component" value="Unassembled WGS sequence"/>
</dbReference>
<dbReference type="EMBL" id="JXTI01000213">
    <property type="protein sequence ID" value="KWX11305.1"/>
    <property type="molecule type" value="Genomic_DNA"/>
</dbReference>
<proteinExistence type="predicted"/>
<feature type="compositionally biased region" description="Polar residues" evidence="1">
    <location>
        <begin position="315"/>
        <end position="335"/>
    </location>
</feature>
<feature type="region of interest" description="Disordered" evidence="1">
    <location>
        <begin position="552"/>
        <end position="590"/>
    </location>
</feature>
<feature type="region of interest" description="Disordered" evidence="1">
    <location>
        <begin position="375"/>
        <end position="421"/>
    </location>
</feature>
<feature type="region of interest" description="Disordered" evidence="1">
    <location>
        <begin position="264"/>
        <end position="335"/>
    </location>
</feature>
<accession>A0A132NMJ4</accession>
<feature type="compositionally biased region" description="Low complexity" evidence="1">
    <location>
        <begin position="268"/>
        <end position="289"/>
    </location>
</feature>
<dbReference type="OrthoDB" id="10260079at2759"/>
<evidence type="ECO:0000313" key="2">
    <source>
        <dbReference type="EMBL" id="KWX11305.1"/>
    </source>
</evidence>
<name>A0A132NMJ4_GIAIN</name>
<protein>
    <submittedName>
        <fullName evidence="2">Uncharacterized protein</fullName>
    </submittedName>
</protein>